<evidence type="ECO:0000313" key="1">
    <source>
        <dbReference type="EMBL" id="CAG8582016.1"/>
    </source>
</evidence>
<feature type="non-terminal residue" evidence="1">
    <location>
        <position position="643"/>
    </location>
</feature>
<comment type="caution">
    <text evidence="1">The sequence shown here is derived from an EMBL/GenBank/DDBJ whole genome shotgun (WGS) entry which is preliminary data.</text>
</comment>
<gene>
    <name evidence="1" type="ORF">SCALOS_LOCUS6242</name>
</gene>
<dbReference type="Proteomes" id="UP000789860">
    <property type="component" value="Unassembled WGS sequence"/>
</dbReference>
<name>A0ACA9MBK1_9GLOM</name>
<organism evidence="1 2">
    <name type="scientific">Scutellospora calospora</name>
    <dbReference type="NCBI Taxonomy" id="85575"/>
    <lineage>
        <taxon>Eukaryota</taxon>
        <taxon>Fungi</taxon>
        <taxon>Fungi incertae sedis</taxon>
        <taxon>Mucoromycota</taxon>
        <taxon>Glomeromycotina</taxon>
        <taxon>Glomeromycetes</taxon>
        <taxon>Diversisporales</taxon>
        <taxon>Gigasporaceae</taxon>
        <taxon>Scutellospora</taxon>
    </lineage>
</organism>
<sequence>MTSPIEVIQYQETTATTKDGLYTHAEEIDRGNQSISSSSSEHLQNNDYASSSSSIEEKKNDIVTTYEEKDMSQQEHKKTNSLRRILKKEVKYAEMEKTAQEEKKSEGLVRVISGIFNYKPKSEKEKRKDGADNNIHRTSSRKSNDNSEVKSRNRRSFIFYSDNEDERNRLSLNLDRFLRPDDKHKSFNNNDMTDMFLPEINGSPIKTYKGRLDSYGSKQTSTVIVLDSPHQTESPISNMASSAPVTPGVTNSLESGHEDLPEIKVESIEEQADEFKDQISYSSANSINEDQSINEQQQKSRPVSQASSSINSEKYEVNDDFKYYNNQAEVEVNKASKSDNNVNDQIFDNTIKVPIDTKITDSFEDSNLERSIILSHQEESSTVTVTPITPPKFPVAPGFVGEEIQHHYLNRDNIVQNGHIYHVEERPQLLSPVSQITEKQIDITQETPQIRQKLEELQDTNESLNSVRKQLESIVKEQSQQIKNQLESKVDEQSQQISKLSSLESIMTRQLELAERMEETMRRLETKVNQQKEELDGLLAGHMEVTVRRLEDKLNEQNREVEGLKLVLEQLQMTHPQQLLLAAGPETHCSTTSTLQLEGGALVQTQASSTEMAIATQQNHRPRDTLVHTLVVNPLVNTIVFSA</sequence>
<evidence type="ECO:0000313" key="2">
    <source>
        <dbReference type="Proteomes" id="UP000789860"/>
    </source>
</evidence>
<proteinExistence type="predicted"/>
<reference evidence="1" key="1">
    <citation type="submission" date="2021-06" db="EMBL/GenBank/DDBJ databases">
        <authorList>
            <person name="Kallberg Y."/>
            <person name="Tangrot J."/>
            <person name="Rosling A."/>
        </authorList>
    </citation>
    <scope>NUCLEOTIDE SEQUENCE</scope>
    <source>
        <strain evidence="1">AU212A</strain>
    </source>
</reference>
<dbReference type="EMBL" id="CAJVPM010011542">
    <property type="protein sequence ID" value="CAG8582016.1"/>
    <property type="molecule type" value="Genomic_DNA"/>
</dbReference>
<keyword evidence="2" id="KW-1185">Reference proteome</keyword>
<protein>
    <submittedName>
        <fullName evidence="1">3044_t:CDS:1</fullName>
    </submittedName>
</protein>
<accession>A0ACA9MBK1</accession>